<dbReference type="InterPro" id="IPR016181">
    <property type="entry name" value="Acyl_CoA_acyltransferase"/>
</dbReference>
<dbReference type="Proteomes" id="UP001174208">
    <property type="component" value="Unassembled WGS sequence"/>
</dbReference>
<evidence type="ECO:0000256" key="2">
    <source>
        <dbReference type="ARBA" id="ARBA00022649"/>
    </source>
</evidence>
<evidence type="ECO:0000259" key="6">
    <source>
        <dbReference type="Pfam" id="PF13508"/>
    </source>
</evidence>
<dbReference type="EMBL" id="JAROCF010000001">
    <property type="protein sequence ID" value="MDN4612947.1"/>
    <property type="molecule type" value="Genomic_DNA"/>
</dbReference>
<comment type="catalytic activity">
    <reaction evidence="5">
        <text>glycyl-tRNA(Gly) + acetyl-CoA = N-acetylglycyl-tRNA(Gly) + CoA + H(+)</text>
        <dbReference type="Rhea" id="RHEA:81867"/>
        <dbReference type="Rhea" id="RHEA-COMP:9683"/>
        <dbReference type="Rhea" id="RHEA-COMP:19766"/>
        <dbReference type="ChEBI" id="CHEBI:15378"/>
        <dbReference type="ChEBI" id="CHEBI:57287"/>
        <dbReference type="ChEBI" id="CHEBI:57288"/>
        <dbReference type="ChEBI" id="CHEBI:78522"/>
        <dbReference type="ChEBI" id="CHEBI:232036"/>
    </reaction>
</comment>
<dbReference type="InterPro" id="IPR000182">
    <property type="entry name" value="GNAT_dom"/>
</dbReference>
<dbReference type="Gene3D" id="3.40.630.30">
    <property type="match status" value="1"/>
</dbReference>
<dbReference type="SUPFAM" id="SSF55729">
    <property type="entry name" value="Acyl-CoA N-acyltransferases (Nat)"/>
    <property type="match status" value="1"/>
</dbReference>
<keyword evidence="4" id="KW-0012">Acyltransferase</keyword>
<proteinExistence type="predicted"/>
<dbReference type="Pfam" id="PF13508">
    <property type="entry name" value="Acetyltransf_7"/>
    <property type="match status" value="1"/>
</dbReference>
<accession>A0ABT8K8X4</accession>
<keyword evidence="3" id="KW-0808">Transferase</keyword>
<protein>
    <submittedName>
        <fullName evidence="7">GNAT family N-acetyltransferase</fullName>
    </submittedName>
</protein>
<keyword evidence="8" id="KW-1185">Reference proteome</keyword>
<reference evidence="7" key="1">
    <citation type="submission" date="2023-06" db="EMBL/GenBank/DDBJ databases">
        <title>MT1 and MT2 Draft Genomes of Novel Species.</title>
        <authorList>
            <person name="Venkateswaran K."/>
        </authorList>
    </citation>
    <scope>NUCLEOTIDE SEQUENCE</scope>
    <source>
        <strain evidence="7">F6_8S_P_1B</strain>
    </source>
</reference>
<comment type="caution">
    <text evidence="7">The sequence shown here is derived from an EMBL/GenBank/DDBJ whole genome shotgun (WGS) entry which is preliminary data.</text>
</comment>
<feature type="domain" description="N-acetyltransferase" evidence="6">
    <location>
        <begin position="51"/>
        <end position="146"/>
    </location>
</feature>
<evidence type="ECO:0000256" key="1">
    <source>
        <dbReference type="ARBA" id="ARBA00022491"/>
    </source>
</evidence>
<organism evidence="7 8">
    <name type="scientific">Leifsonia williamsii</name>
    <dbReference type="NCBI Taxonomy" id="3035919"/>
    <lineage>
        <taxon>Bacteria</taxon>
        <taxon>Bacillati</taxon>
        <taxon>Actinomycetota</taxon>
        <taxon>Actinomycetes</taxon>
        <taxon>Micrococcales</taxon>
        <taxon>Microbacteriaceae</taxon>
        <taxon>Leifsonia</taxon>
    </lineage>
</organism>
<keyword evidence="1" id="KW-0678">Repressor</keyword>
<keyword evidence="2" id="KW-1277">Toxin-antitoxin system</keyword>
<name>A0ABT8K8X4_9MICO</name>
<sequence>MSSYHGPRSLRAGDIISEFDCGHDGLNRWLRGWARHNEARGGSRTFVSVTKDTGRVAGYYCLAASSLVRKDAPAALSRNMPDPIPVVLIGRLAVDVRHAGNGLGSSLLEHAVLQSIRVADTIGMRAIIVHAKDDRAVGFYERFGFTPFPDGSTRVLYLRASDAVRTVTKFDQQG</sequence>
<evidence type="ECO:0000313" key="7">
    <source>
        <dbReference type="EMBL" id="MDN4612947.1"/>
    </source>
</evidence>
<dbReference type="RefSeq" id="WP_301209765.1">
    <property type="nucleotide sequence ID" value="NZ_JAROCF010000001.1"/>
</dbReference>
<evidence type="ECO:0000256" key="3">
    <source>
        <dbReference type="ARBA" id="ARBA00022679"/>
    </source>
</evidence>
<evidence type="ECO:0000256" key="4">
    <source>
        <dbReference type="ARBA" id="ARBA00023315"/>
    </source>
</evidence>
<evidence type="ECO:0000313" key="8">
    <source>
        <dbReference type="Proteomes" id="UP001174208"/>
    </source>
</evidence>
<dbReference type="PANTHER" id="PTHR36449">
    <property type="entry name" value="ACETYLTRANSFERASE-RELATED"/>
    <property type="match status" value="1"/>
</dbReference>
<evidence type="ECO:0000256" key="5">
    <source>
        <dbReference type="ARBA" id="ARBA00049880"/>
    </source>
</evidence>
<gene>
    <name evidence="7" type="ORF">P5G50_00665</name>
</gene>
<dbReference type="PANTHER" id="PTHR36449:SF1">
    <property type="entry name" value="ACETYLTRANSFERASE"/>
    <property type="match status" value="1"/>
</dbReference>